<evidence type="ECO:0000313" key="2">
    <source>
        <dbReference type="Proteomes" id="UP001060085"/>
    </source>
</evidence>
<reference evidence="2" key="1">
    <citation type="journal article" date="2023" name="Nat. Plants">
        <title>Single-cell RNA sequencing provides a high-resolution roadmap for understanding the multicellular compartmentation of specialized metabolism.</title>
        <authorList>
            <person name="Sun S."/>
            <person name="Shen X."/>
            <person name="Li Y."/>
            <person name="Li Y."/>
            <person name="Wang S."/>
            <person name="Li R."/>
            <person name="Zhang H."/>
            <person name="Shen G."/>
            <person name="Guo B."/>
            <person name="Wei J."/>
            <person name="Xu J."/>
            <person name="St-Pierre B."/>
            <person name="Chen S."/>
            <person name="Sun C."/>
        </authorList>
    </citation>
    <scope>NUCLEOTIDE SEQUENCE [LARGE SCALE GENOMIC DNA]</scope>
</reference>
<name>A0ACC0APP2_CATRO</name>
<organism evidence="1 2">
    <name type="scientific">Catharanthus roseus</name>
    <name type="common">Madagascar periwinkle</name>
    <name type="synonym">Vinca rosea</name>
    <dbReference type="NCBI Taxonomy" id="4058"/>
    <lineage>
        <taxon>Eukaryota</taxon>
        <taxon>Viridiplantae</taxon>
        <taxon>Streptophyta</taxon>
        <taxon>Embryophyta</taxon>
        <taxon>Tracheophyta</taxon>
        <taxon>Spermatophyta</taxon>
        <taxon>Magnoliopsida</taxon>
        <taxon>eudicotyledons</taxon>
        <taxon>Gunneridae</taxon>
        <taxon>Pentapetalae</taxon>
        <taxon>asterids</taxon>
        <taxon>lamiids</taxon>
        <taxon>Gentianales</taxon>
        <taxon>Apocynaceae</taxon>
        <taxon>Rauvolfioideae</taxon>
        <taxon>Vinceae</taxon>
        <taxon>Catharanthinae</taxon>
        <taxon>Catharanthus</taxon>
    </lineage>
</organism>
<proteinExistence type="predicted"/>
<dbReference type="EMBL" id="CM044705">
    <property type="protein sequence ID" value="KAI5662967.1"/>
    <property type="molecule type" value="Genomic_DNA"/>
</dbReference>
<dbReference type="Proteomes" id="UP001060085">
    <property type="component" value="Linkage Group LG05"/>
</dbReference>
<comment type="caution">
    <text evidence="1">The sequence shown here is derived from an EMBL/GenBank/DDBJ whole genome shotgun (WGS) entry which is preliminary data.</text>
</comment>
<evidence type="ECO:0000313" key="1">
    <source>
        <dbReference type="EMBL" id="KAI5662967.1"/>
    </source>
</evidence>
<sequence>MGHSVESSHAGLGYKHSSPVRIAIKRANNLYISVEDEDSKMNPKFVFDRLGNKNPPESMFECLGAKAIKTTRKSSFKKHRFSKKSSQKERIGIMTCVDDSANNCLSIIPSRMKRKTTLLLNCISVLKAKFHTIMETRPKAKESVGSSNFVKFSNSTAPLPISRQLMVLVREIERSIKAGYIQRDANIFVKKSEWKMEELEVLSILVWITQQELKSNNKSICYNRLTNERRNKLWTLDRVFITLTQVDMSRALVPMIISISIGVARLEPVAIIIVLNAFCGGLASRIVKAEVFSCALDELPTLVASRVLAKLKSLTRLPSKYYMSLNSTKYNIPF</sequence>
<keyword evidence="2" id="KW-1185">Reference proteome</keyword>
<gene>
    <name evidence="1" type="ORF">M9H77_22290</name>
</gene>
<protein>
    <submittedName>
        <fullName evidence="1">Uncharacterized protein</fullName>
    </submittedName>
</protein>
<accession>A0ACC0APP2</accession>